<gene>
    <name evidence="2" type="ORF">MRATA1EN1_LOCUS20697</name>
</gene>
<sequence length="102" mass="10790">MGRGGKQGAPGLSEAVAVASSGVLDRSAQSWTRMPRERKQVGGRSGGEATRATGFQPGRNLPPWFLPPLVSLYRAPCTSHNLSLEAYFSGSGLFSESMHVQG</sequence>
<protein>
    <submittedName>
        <fullName evidence="2">Uncharacterized protein</fullName>
    </submittedName>
</protein>
<evidence type="ECO:0000313" key="2">
    <source>
        <dbReference type="EMBL" id="CAI9171735.1"/>
    </source>
</evidence>
<dbReference type="Proteomes" id="UP001176941">
    <property type="component" value="Chromosome 31"/>
</dbReference>
<organism evidence="2 3">
    <name type="scientific">Rangifer tarandus platyrhynchus</name>
    <name type="common">Svalbard reindeer</name>
    <dbReference type="NCBI Taxonomy" id="3082113"/>
    <lineage>
        <taxon>Eukaryota</taxon>
        <taxon>Metazoa</taxon>
        <taxon>Chordata</taxon>
        <taxon>Craniata</taxon>
        <taxon>Vertebrata</taxon>
        <taxon>Euteleostomi</taxon>
        <taxon>Mammalia</taxon>
        <taxon>Eutheria</taxon>
        <taxon>Laurasiatheria</taxon>
        <taxon>Artiodactyla</taxon>
        <taxon>Ruminantia</taxon>
        <taxon>Pecora</taxon>
        <taxon>Cervidae</taxon>
        <taxon>Odocoileinae</taxon>
        <taxon>Rangifer</taxon>
    </lineage>
</organism>
<dbReference type="EMBL" id="OX459967">
    <property type="protein sequence ID" value="CAI9171735.1"/>
    <property type="molecule type" value="Genomic_DNA"/>
</dbReference>
<accession>A0ABN8ZCV6</accession>
<evidence type="ECO:0000256" key="1">
    <source>
        <dbReference type="SAM" id="MobiDB-lite"/>
    </source>
</evidence>
<reference evidence="2" key="1">
    <citation type="submission" date="2023-04" db="EMBL/GenBank/DDBJ databases">
        <authorList>
            <consortium name="ELIXIR-Norway"/>
        </authorList>
    </citation>
    <scope>NUCLEOTIDE SEQUENCE [LARGE SCALE GENOMIC DNA]</scope>
</reference>
<name>A0ABN8ZCV6_RANTA</name>
<keyword evidence="3" id="KW-1185">Reference proteome</keyword>
<evidence type="ECO:0000313" key="3">
    <source>
        <dbReference type="Proteomes" id="UP001176941"/>
    </source>
</evidence>
<proteinExistence type="predicted"/>
<feature type="region of interest" description="Disordered" evidence="1">
    <location>
        <begin position="24"/>
        <end position="58"/>
    </location>
</feature>